<dbReference type="InterPro" id="IPR025714">
    <property type="entry name" value="Methyltranfer_dom"/>
</dbReference>
<reference evidence="3" key="1">
    <citation type="journal article" date="2018" name="Nat. Microbiol.">
        <title>Leveraging single-cell genomics to expand the fungal tree of life.</title>
        <authorList>
            <person name="Ahrendt S.R."/>
            <person name="Quandt C.A."/>
            <person name="Ciobanu D."/>
            <person name="Clum A."/>
            <person name="Salamov A."/>
            <person name="Andreopoulos B."/>
            <person name="Cheng J.F."/>
            <person name="Woyke T."/>
            <person name="Pelin A."/>
            <person name="Henrissat B."/>
            <person name="Reynolds N.K."/>
            <person name="Benny G.L."/>
            <person name="Smith M.E."/>
            <person name="James T.Y."/>
            <person name="Grigoriev I.V."/>
        </authorList>
    </citation>
    <scope>NUCLEOTIDE SEQUENCE [LARGE SCALE GENOMIC DNA]</scope>
    <source>
        <strain evidence="3">ATCC 52028</strain>
    </source>
</reference>
<dbReference type="Proteomes" id="UP000274922">
    <property type="component" value="Unassembled WGS sequence"/>
</dbReference>
<dbReference type="PANTHER" id="PTHR12496">
    <property type="entry name" value="CGI-41 METHYLTRANSFERASE"/>
    <property type="match status" value="1"/>
</dbReference>
<accession>A0A4P9X3W5</accession>
<feature type="non-terminal residue" evidence="2">
    <location>
        <position position="329"/>
    </location>
</feature>
<evidence type="ECO:0000313" key="3">
    <source>
        <dbReference type="Proteomes" id="UP000274922"/>
    </source>
</evidence>
<feature type="non-terminal residue" evidence="2">
    <location>
        <position position="1"/>
    </location>
</feature>
<gene>
    <name evidence="2" type="ORF">CXG81DRAFT_6789</name>
</gene>
<dbReference type="OrthoDB" id="10258156at2759"/>
<evidence type="ECO:0000259" key="1">
    <source>
        <dbReference type="Pfam" id="PF13679"/>
    </source>
</evidence>
<dbReference type="AlphaFoldDB" id="A0A4P9X3W5"/>
<name>A0A4P9X3W5_9FUNG</name>
<dbReference type="InterPro" id="IPR052220">
    <property type="entry name" value="METTL25"/>
</dbReference>
<dbReference type="STRING" id="1555241.A0A4P9X3W5"/>
<proteinExistence type="predicted"/>
<dbReference type="PANTHER" id="PTHR12496:SF0">
    <property type="entry name" value="METHYLTRANSFERASE DOMAIN-CONTAINING PROTEIN"/>
    <property type="match status" value="1"/>
</dbReference>
<dbReference type="EMBL" id="ML014262">
    <property type="protein sequence ID" value="RKO99720.1"/>
    <property type="molecule type" value="Genomic_DNA"/>
</dbReference>
<sequence>VRDVVDVGAGQGYLDRVLAHGCGLHVLGLDNDTIQTCGAVAPKGGRAAASALKSRSSTVGTLTYRNDDGPPSRGATEPASASTSAYLLTGLHACGDLGSLILRAWTTCPSAVAVVMVGCCYNRLTESSAVTPTSTNPTFPLSRALRGMNYPLGFTARTLACQALVRWESDPNTPLNFRKHHWRALLQVVLRDHHLIPASPAAATATAMLDAAFKRDFATYALHALAALGAIDHVAAALANPPSLVSYEAAYAASERHVAAVWTLRALLAEPLETVILIDRFVAMQEANPAATGPPDLDTPTAATERTVALVPLFDQAVSPRNMVLLGIK</sequence>
<protein>
    <recommendedName>
        <fullName evidence="1">Methyltransferase domain-containing protein</fullName>
    </recommendedName>
</protein>
<keyword evidence="3" id="KW-1185">Reference proteome</keyword>
<evidence type="ECO:0000313" key="2">
    <source>
        <dbReference type="EMBL" id="RKO99720.1"/>
    </source>
</evidence>
<dbReference type="Pfam" id="PF13679">
    <property type="entry name" value="Methyltransf_32"/>
    <property type="match status" value="1"/>
</dbReference>
<feature type="domain" description="Methyltransferase" evidence="1">
    <location>
        <begin position="3"/>
        <end position="126"/>
    </location>
</feature>
<organism evidence="2 3">
    <name type="scientific">Caulochytrium protostelioides</name>
    <dbReference type="NCBI Taxonomy" id="1555241"/>
    <lineage>
        <taxon>Eukaryota</taxon>
        <taxon>Fungi</taxon>
        <taxon>Fungi incertae sedis</taxon>
        <taxon>Chytridiomycota</taxon>
        <taxon>Chytridiomycota incertae sedis</taxon>
        <taxon>Chytridiomycetes</taxon>
        <taxon>Caulochytriales</taxon>
        <taxon>Caulochytriaceae</taxon>
        <taxon>Caulochytrium</taxon>
    </lineage>
</organism>